<sequence>MAIEYETILEKAIESFFSDKYQLAKNYFALLSSSSKFAHIAYFGIVCVDSINSGYVEAKDLFKYFLLSDYNSQKNMIEYFFDHEISYEEFSIDEIDYNNQTVMLESIEADSTYSDIMLGEIFEKMGDTQKALDYLTKALQKRPFDSLLHKKVSNLGKNSKQ</sequence>
<organism evidence="2 3">
    <name type="scientific">Desulfurella multipotens</name>
    <dbReference type="NCBI Taxonomy" id="79269"/>
    <lineage>
        <taxon>Bacteria</taxon>
        <taxon>Pseudomonadati</taxon>
        <taxon>Campylobacterota</taxon>
        <taxon>Desulfurellia</taxon>
        <taxon>Desulfurellales</taxon>
        <taxon>Desulfurellaceae</taxon>
        <taxon>Desulfurella</taxon>
    </lineage>
</organism>
<feature type="repeat" description="TPR" evidence="1">
    <location>
        <begin position="112"/>
        <end position="145"/>
    </location>
</feature>
<dbReference type="OrthoDB" id="916447at2"/>
<dbReference type="AlphaFoldDB" id="A0A1G6QCH6"/>
<gene>
    <name evidence="2" type="ORF">SAMN05660835_01540</name>
</gene>
<keyword evidence="3" id="KW-1185">Reference proteome</keyword>
<protein>
    <submittedName>
        <fullName evidence="2">Uncharacterized protein</fullName>
    </submittedName>
</protein>
<evidence type="ECO:0000313" key="2">
    <source>
        <dbReference type="EMBL" id="SDC89375.1"/>
    </source>
</evidence>
<name>A0A1G6QCH6_9BACT</name>
<accession>A0A1G6QCH6</accession>
<dbReference type="Proteomes" id="UP000199411">
    <property type="component" value="Unassembled WGS sequence"/>
</dbReference>
<proteinExistence type="predicted"/>
<evidence type="ECO:0000313" key="3">
    <source>
        <dbReference type="Proteomes" id="UP000199411"/>
    </source>
</evidence>
<reference evidence="3" key="1">
    <citation type="submission" date="2016-10" db="EMBL/GenBank/DDBJ databases">
        <authorList>
            <person name="Varghese N."/>
            <person name="Submissions S."/>
        </authorList>
    </citation>
    <scope>NUCLEOTIDE SEQUENCE [LARGE SCALE GENOMIC DNA]</scope>
    <source>
        <strain evidence="3">DSM 8415</strain>
    </source>
</reference>
<dbReference type="InterPro" id="IPR011990">
    <property type="entry name" value="TPR-like_helical_dom_sf"/>
</dbReference>
<dbReference type="InterPro" id="IPR019734">
    <property type="entry name" value="TPR_rpt"/>
</dbReference>
<evidence type="ECO:0000256" key="1">
    <source>
        <dbReference type="PROSITE-ProRule" id="PRU00339"/>
    </source>
</evidence>
<dbReference type="RefSeq" id="WP_092129385.1">
    <property type="nucleotide sequence ID" value="NZ_FMYU01000011.1"/>
</dbReference>
<dbReference type="SUPFAM" id="SSF48452">
    <property type="entry name" value="TPR-like"/>
    <property type="match status" value="1"/>
</dbReference>
<keyword evidence="1" id="KW-0802">TPR repeat</keyword>
<dbReference type="PROSITE" id="PS50005">
    <property type="entry name" value="TPR"/>
    <property type="match status" value="1"/>
</dbReference>
<dbReference type="EMBL" id="FMYU01000011">
    <property type="protein sequence ID" value="SDC89375.1"/>
    <property type="molecule type" value="Genomic_DNA"/>
</dbReference>